<proteinExistence type="predicted"/>
<gene>
    <name evidence="1" type="ORF">EQG49_01885</name>
</gene>
<protein>
    <submittedName>
        <fullName evidence="1">Uncharacterized protein</fullName>
    </submittedName>
</protein>
<sequence length="102" mass="11262">MKQPIVATLSLLFLGFVLWALPTQTEDPPTTDSVAVKAFPAVANAVQLGETHFHSVHLSLIDQYGLPVIKISPLPATMHIEHIEIEEVAKHIRARKESDFVV</sequence>
<dbReference type="RefSeq" id="WP_133362380.1">
    <property type="nucleotide sequence ID" value="NZ_CP037940.1"/>
</dbReference>
<name>A0A4P6YRQ1_9LACO</name>
<keyword evidence="2" id="KW-1185">Reference proteome</keyword>
<reference evidence="2" key="1">
    <citation type="submission" date="2019-03" db="EMBL/GenBank/DDBJ databases">
        <title>Weissella sp. 26KH-42 Genome sequencing.</title>
        <authorList>
            <person name="Heo J."/>
            <person name="Kim S.-J."/>
            <person name="Kim J.-S."/>
            <person name="Hong S.-B."/>
            <person name="Kwon S.-W."/>
        </authorList>
    </citation>
    <scope>NUCLEOTIDE SEQUENCE [LARGE SCALE GENOMIC DNA]</scope>
    <source>
        <strain evidence="2">26KH-42</strain>
    </source>
</reference>
<evidence type="ECO:0000313" key="2">
    <source>
        <dbReference type="Proteomes" id="UP000292886"/>
    </source>
</evidence>
<evidence type="ECO:0000313" key="1">
    <source>
        <dbReference type="EMBL" id="QBO35300.1"/>
    </source>
</evidence>
<dbReference type="EMBL" id="CP037940">
    <property type="protein sequence ID" value="QBO35300.1"/>
    <property type="molecule type" value="Genomic_DNA"/>
</dbReference>
<organism evidence="1 2">
    <name type="scientific">Periweissella cryptocerci</name>
    <dbReference type="NCBI Taxonomy" id="2506420"/>
    <lineage>
        <taxon>Bacteria</taxon>
        <taxon>Bacillati</taxon>
        <taxon>Bacillota</taxon>
        <taxon>Bacilli</taxon>
        <taxon>Lactobacillales</taxon>
        <taxon>Lactobacillaceae</taxon>
        <taxon>Periweissella</taxon>
    </lineage>
</organism>
<accession>A0A4P6YRQ1</accession>
<dbReference type="Proteomes" id="UP000292886">
    <property type="component" value="Chromosome"/>
</dbReference>
<dbReference type="AlphaFoldDB" id="A0A4P6YRQ1"/>
<dbReference type="KEGG" id="wei:EQG49_01885"/>